<keyword evidence="12" id="KW-0282">Flagellum</keyword>
<dbReference type="PANTHER" id="PTHR30034">
    <property type="entry name" value="FLAGELLAR MOTOR SWITCH PROTEIN FLIM"/>
    <property type="match status" value="1"/>
</dbReference>
<reference evidence="13" key="1">
    <citation type="journal article" date="2015" name="Genome Announc.">
        <title>Draft Genome Sequence of an Anaerobic Ammonium-Oxidizing Bacterium, "Candidatus Brocadia sinica".</title>
        <authorList>
            <person name="Oshiki M."/>
            <person name="Shinyako-Hata K."/>
            <person name="Satoh H."/>
            <person name="Okabe S."/>
        </authorList>
    </citation>
    <scope>NUCLEOTIDE SEQUENCE [LARGE SCALE GENOMIC DNA]</scope>
    <source>
        <strain evidence="13">JPN1</strain>
    </source>
</reference>
<comment type="caution">
    <text evidence="12">The sequence shown here is derived from an EMBL/GenBank/DDBJ whole genome shotgun (WGS) entry which is preliminary data.</text>
</comment>
<dbReference type="InterPro" id="IPR036429">
    <property type="entry name" value="SpoA-like_sf"/>
</dbReference>
<evidence type="ECO:0000256" key="9">
    <source>
        <dbReference type="ARBA" id="ARBA00023143"/>
    </source>
</evidence>
<dbReference type="Gene3D" id="3.40.1550.10">
    <property type="entry name" value="CheC-like"/>
    <property type="match status" value="1"/>
</dbReference>
<dbReference type="Gene3D" id="2.30.330.10">
    <property type="entry name" value="SpoA-like"/>
    <property type="match status" value="1"/>
</dbReference>
<evidence type="ECO:0000256" key="10">
    <source>
        <dbReference type="ARBA" id="ARBA00025044"/>
    </source>
</evidence>
<dbReference type="EMBL" id="BAFN01000001">
    <property type="protein sequence ID" value="GAN34079.1"/>
    <property type="molecule type" value="Genomic_DNA"/>
</dbReference>
<feature type="domain" description="Flagellar motor switch protein FliN-like C-terminal" evidence="11">
    <location>
        <begin position="249"/>
        <end position="316"/>
    </location>
</feature>
<evidence type="ECO:0000256" key="7">
    <source>
        <dbReference type="ARBA" id="ARBA00022779"/>
    </source>
</evidence>
<dbReference type="Pfam" id="PF02154">
    <property type="entry name" value="FliM"/>
    <property type="match status" value="1"/>
</dbReference>
<evidence type="ECO:0000256" key="1">
    <source>
        <dbReference type="ARBA" id="ARBA00004117"/>
    </source>
</evidence>
<dbReference type="InterPro" id="IPR028976">
    <property type="entry name" value="CheC-like_sf"/>
</dbReference>
<evidence type="ECO:0000256" key="6">
    <source>
        <dbReference type="ARBA" id="ARBA00022500"/>
    </source>
</evidence>
<dbReference type="InterPro" id="IPR001689">
    <property type="entry name" value="Flag_FliM"/>
</dbReference>
<evidence type="ECO:0000256" key="5">
    <source>
        <dbReference type="ARBA" id="ARBA00022475"/>
    </source>
</evidence>
<evidence type="ECO:0000256" key="2">
    <source>
        <dbReference type="ARBA" id="ARBA00004202"/>
    </source>
</evidence>
<dbReference type="PRINTS" id="PR00955">
    <property type="entry name" value="FLGMOTORFLIM"/>
</dbReference>
<evidence type="ECO:0000256" key="4">
    <source>
        <dbReference type="ARBA" id="ARBA00021898"/>
    </source>
</evidence>
<dbReference type="SUPFAM" id="SSF101801">
    <property type="entry name" value="Surface presentation of antigens (SPOA)"/>
    <property type="match status" value="1"/>
</dbReference>
<keyword evidence="5" id="KW-1003">Cell membrane</keyword>
<evidence type="ECO:0000259" key="11">
    <source>
        <dbReference type="Pfam" id="PF01052"/>
    </source>
</evidence>
<sequence>MSNAILSNQEVDALLSAIESGQVLVGQKIEPKKDRKVQHYDFSRPDRFPREQKRRLQKISEEMAKTIGITLSRFLRVSVNVELIAIEEFSYEVFVNSFTDPVCANVVNLNPLAGFGCLTVDVGFCLAIVDRGLGGPGKIPQKIRPLTLIEESVVGAVLSNIIEEIRLCWLKMVQPEWKIEKMDTDIKSLQIAPPTELMISINFAANGDLGNGTIILCIPVMSLEMIMVKSKIEKMKREDEIVIIKDVMRETKLTTSVILGTTQLMFNELIHLKVGDVIKLDNKITEDIRMEIGEKTKCSGKPGAIGKKMAFQVSSVSY</sequence>
<comment type="similarity">
    <text evidence="3">Belongs to the FliM family.</text>
</comment>
<comment type="function">
    <text evidence="10">FliM is one of three proteins (FliG, FliN, FliM) that forms the rotor-mounted switch complex (C ring), located at the base of the basal body. This complex interacts with the CheY and CheZ chemotaxis proteins, in addition to contacting components of the motor that determine the direction of flagellar rotation.</text>
</comment>
<evidence type="ECO:0000313" key="12">
    <source>
        <dbReference type="EMBL" id="GAN34079.1"/>
    </source>
</evidence>
<evidence type="ECO:0000256" key="3">
    <source>
        <dbReference type="ARBA" id="ARBA00011049"/>
    </source>
</evidence>
<evidence type="ECO:0000313" key="13">
    <source>
        <dbReference type="Proteomes" id="UP000032309"/>
    </source>
</evidence>
<keyword evidence="12" id="KW-0966">Cell projection</keyword>
<organism evidence="12 13">
    <name type="scientific">Candidatus Brocadia sinica JPN1</name>
    <dbReference type="NCBI Taxonomy" id="1197129"/>
    <lineage>
        <taxon>Bacteria</taxon>
        <taxon>Pseudomonadati</taxon>
        <taxon>Planctomycetota</taxon>
        <taxon>Candidatus Brocadiia</taxon>
        <taxon>Candidatus Brocadiales</taxon>
        <taxon>Candidatus Brocadiaceae</taxon>
        <taxon>Candidatus Brocadia</taxon>
    </lineage>
</organism>
<dbReference type="PANTHER" id="PTHR30034:SF6">
    <property type="entry name" value="YOP PROTEINS TRANSLOCATION PROTEIN Q"/>
    <property type="match status" value="1"/>
</dbReference>
<keyword evidence="7" id="KW-0283">Flagellar rotation</keyword>
<accession>A0ABQ0JZX8</accession>
<comment type="subcellular location">
    <subcellularLocation>
        <location evidence="1">Bacterial flagellum basal body</location>
    </subcellularLocation>
    <subcellularLocation>
        <location evidence="2">Cell membrane</location>
        <topology evidence="2">Peripheral membrane protein</topology>
    </subcellularLocation>
</comment>
<dbReference type="Proteomes" id="UP000032309">
    <property type="component" value="Unassembled WGS sequence"/>
</dbReference>
<dbReference type="InterPro" id="IPR001543">
    <property type="entry name" value="FliN-like_C"/>
</dbReference>
<keyword evidence="13" id="KW-1185">Reference proteome</keyword>
<keyword evidence="12" id="KW-0969">Cilium</keyword>
<dbReference type="SUPFAM" id="SSF103039">
    <property type="entry name" value="CheC-like"/>
    <property type="match status" value="1"/>
</dbReference>
<dbReference type="PIRSF" id="PIRSF002888">
    <property type="entry name" value="FliM"/>
    <property type="match status" value="1"/>
</dbReference>
<name>A0ABQ0JZX8_9BACT</name>
<gene>
    <name evidence="12" type="ORF">BROSI_A2614</name>
</gene>
<keyword evidence="8" id="KW-0472">Membrane</keyword>
<proteinExistence type="inferred from homology"/>
<evidence type="ECO:0000256" key="8">
    <source>
        <dbReference type="ARBA" id="ARBA00023136"/>
    </source>
</evidence>
<keyword evidence="6" id="KW-0145">Chemotaxis</keyword>
<protein>
    <recommendedName>
        <fullName evidence="4">Flagellar motor switch protein FliM</fullName>
    </recommendedName>
</protein>
<dbReference type="CDD" id="cd17908">
    <property type="entry name" value="FliM"/>
    <property type="match status" value="1"/>
</dbReference>
<dbReference type="Pfam" id="PF01052">
    <property type="entry name" value="FliMN_C"/>
    <property type="match status" value="1"/>
</dbReference>
<keyword evidence="9" id="KW-0975">Bacterial flagellum</keyword>
<dbReference type="RefSeq" id="WP_052564123.1">
    <property type="nucleotide sequence ID" value="NZ_BAFN01000001.1"/>
</dbReference>